<dbReference type="InterPro" id="IPR036615">
    <property type="entry name" value="Mur_ligase_C_dom_sf"/>
</dbReference>
<evidence type="ECO:0000313" key="11">
    <source>
        <dbReference type="EMBL" id="OGY79741.1"/>
    </source>
</evidence>
<dbReference type="InterPro" id="IPR001645">
    <property type="entry name" value="Folylpolyglutamate_synth"/>
</dbReference>
<dbReference type="GO" id="GO:0005737">
    <property type="term" value="C:cytoplasm"/>
    <property type="evidence" value="ECO:0007669"/>
    <property type="project" value="TreeGrafter"/>
</dbReference>
<feature type="domain" description="Mur ligase C-terminal" evidence="10">
    <location>
        <begin position="289"/>
        <end position="407"/>
    </location>
</feature>
<gene>
    <name evidence="11" type="ORF">A3B74_01710</name>
</gene>
<name>A0A1G2AS46_9BACT</name>
<reference evidence="11 12" key="1">
    <citation type="journal article" date="2016" name="Nat. Commun.">
        <title>Thousands of microbial genomes shed light on interconnected biogeochemical processes in an aquifer system.</title>
        <authorList>
            <person name="Anantharaman K."/>
            <person name="Brown C.T."/>
            <person name="Hug L.A."/>
            <person name="Sharon I."/>
            <person name="Castelle C.J."/>
            <person name="Probst A.J."/>
            <person name="Thomas B.C."/>
            <person name="Singh A."/>
            <person name="Wilkins M.J."/>
            <person name="Karaoz U."/>
            <person name="Brodie E.L."/>
            <person name="Williams K.H."/>
            <person name="Hubbard S.S."/>
            <person name="Banfield J.F."/>
        </authorList>
    </citation>
    <scope>NUCLEOTIDE SEQUENCE [LARGE SCALE GENOMIC DNA]</scope>
</reference>
<dbReference type="EMBL" id="MHKB01000007">
    <property type="protein sequence ID" value="OGY79741.1"/>
    <property type="molecule type" value="Genomic_DNA"/>
</dbReference>
<dbReference type="InterPro" id="IPR036565">
    <property type="entry name" value="Mur-like_cat_sf"/>
</dbReference>
<dbReference type="PANTHER" id="PTHR11136:SF0">
    <property type="entry name" value="DIHYDROFOLATE SYNTHETASE-RELATED"/>
    <property type="match status" value="1"/>
</dbReference>
<protein>
    <recommendedName>
        <fullName evidence="2">tetrahydrofolate synthase</fullName>
        <ecNumber evidence="2">6.3.2.17</ecNumber>
    </recommendedName>
    <alternativeName>
        <fullName evidence="8">Tetrahydrofolylpolyglutamate synthase</fullName>
    </alternativeName>
</protein>
<dbReference type="Proteomes" id="UP000177165">
    <property type="component" value="Unassembled WGS sequence"/>
</dbReference>
<dbReference type="InterPro" id="IPR004101">
    <property type="entry name" value="Mur_ligase_C"/>
</dbReference>
<evidence type="ECO:0000256" key="7">
    <source>
        <dbReference type="ARBA" id="ARBA00022842"/>
    </source>
</evidence>
<dbReference type="Gene3D" id="3.40.1190.10">
    <property type="entry name" value="Mur-like, catalytic domain"/>
    <property type="match status" value="1"/>
</dbReference>
<dbReference type="GO" id="GO:0005524">
    <property type="term" value="F:ATP binding"/>
    <property type="evidence" value="ECO:0007669"/>
    <property type="project" value="UniProtKB-KW"/>
</dbReference>
<comment type="catalytic activity">
    <reaction evidence="9">
        <text>(6S)-5,6,7,8-tetrahydrofolyl-(gamma-L-Glu)(n) + L-glutamate + ATP = (6S)-5,6,7,8-tetrahydrofolyl-(gamma-L-Glu)(n+1) + ADP + phosphate + H(+)</text>
        <dbReference type="Rhea" id="RHEA:10580"/>
        <dbReference type="Rhea" id="RHEA-COMP:14738"/>
        <dbReference type="Rhea" id="RHEA-COMP:14740"/>
        <dbReference type="ChEBI" id="CHEBI:15378"/>
        <dbReference type="ChEBI" id="CHEBI:29985"/>
        <dbReference type="ChEBI" id="CHEBI:30616"/>
        <dbReference type="ChEBI" id="CHEBI:43474"/>
        <dbReference type="ChEBI" id="CHEBI:141005"/>
        <dbReference type="ChEBI" id="CHEBI:456216"/>
        <dbReference type="EC" id="6.3.2.17"/>
    </reaction>
</comment>
<comment type="similarity">
    <text evidence="1">Belongs to the folylpolyglutamate synthase family.</text>
</comment>
<keyword evidence="4" id="KW-0479">Metal-binding</keyword>
<dbReference type="SUPFAM" id="SSF53244">
    <property type="entry name" value="MurD-like peptide ligases, peptide-binding domain"/>
    <property type="match status" value="1"/>
</dbReference>
<evidence type="ECO:0000313" key="12">
    <source>
        <dbReference type="Proteomes" id="UP000177165"/>
    </source>
</evidence>
<dbReference type="STRING" id="1798540.A3B74_01710"/>
<evidence type="ECO:0000256" key="1">
    <source>
        <dbReference type="ARBA" id="ARBA00008276"/>
    </source>
</evidence>
<proteinExistence type="inferred from homology"/>
<dbReference type="SUPFAM" id="SSF53623">
    <property type="entry name" value="MurD-like peptide ligases, catalytic domain"/>
    <property type="match status" value="1"/>
</dbReference>
<evidence type="ECO:0000256" key="2">
    <source>
        <dbReference type="ARBA" id="ARBA00013025"/>
    </source>
</evidence>
<dbReference type="Gene3D" id="3.90.190.20">
    <property type="entry name" value="Mur ligase, C-terminal domain"/>
    <property type="match status" value="1"/>
</dbReference>
<comment type="caution">
    <text evidence="11">The sequence shown here is derived from an EMBL/GenBank/DDBJ whole genome shotgun (WGS) entry which is preliminary data.</text>
</comment>
<keyword evidence="5" id="KW-0547">Nucleotide-binding</keyword>
<dbReference type="GO" id="GO:0046872">
    <property type="term" value="F:metal ion binding"/>
    <property type="evidence" value="ECO:0007669"/>
    <property type="project" value="UniProtKB-KW"/>
</dbReference>
<evidence type="ECO:0000256" key="5">
    <source>
        <dbReference type="ARBA" id="ARBA00022741"/>
    </source>
</evidence>
<organism evidence="11 12">
    <name type="scientific">Candidatus Kerfeldbacteria bacterium RIFCSPHIGHO2_02_FULL_42_14</name>
    <dbReference type="NCBI Taxonomy" id="1798540"/>
    <lineage>
        <taxon>Bacteria</taxon>
        <taxon>Candidatus Kerfeldiibacteriota</taxon>
    </lineage>
</organism>
<evidence type="ECO:0000256" key="3">
    <source>
        <dbReference type="ARBA" id="ARBA00022598"/>
    </source>
</evidence>
<keyword evidence="7" id="KW-0460">Magnesium</keyword>
<sequence length="434" mass="49837">MNSKSDFSYYNVVDQIYNSQWTGKKFVHMQLFDEILKKLWPKGHPTQFFHVAGTSGKGSVCIYLEAGLGLSAVTGSYTNPHMFDYRERFSIQGKLVSRKKIVRVWEKYILPLHIFHLRRYPQFPLKFSELSLLIALKLFELHKVKYASIETGVGGRYHCSNVLPVKATAIVTVSEDHEDMLGQTQWQRALEKGGIMRKAVPCFSSVREPEAKFVLEKIAVDFGAPLFFTKKSILEKVNHFSNTHKKQTQLIPKHQQENTALALQMIQYFFPKLSVEKILAAICTVTLPGRMQQIEKNLYIDGAHNREKITRLAEDLKVRFPNEKFVFLLGLSGDRNPQRVFESLLSISHTIVITDEFHKAVASQMIFEALRKENNNGFSIEVIHNPKSAFVKAKKLQGNRRLIVTGSLYLLDALLNPDPYLQHLNIVSNWRENE</sequence>
<dbReference type="GO" id="GO:0004326">
    <property type="term" value="F:tetrahydrofolylpolyglutamate synthase activity"/>
    <property type="evidence" value="ECO:0007669"/>
    <property type="project" value="UniProtKB-EC"/>
</dbReference>
<dbReference type="PANTHER" id="PTHR11136">
    <property type="entry name" value="FOLYLPOLYGLUTAMATE SYNTHASE-RELATED"/>
    <property type="match status" value="1"/>
</dbReference>
<accession>A0A1G2AS46</accession>
<dbReference type="NCBIfam" id="TIGR01499">
    <property type="entry name" value="folC"/>
    <property type="match status" value="1"/>
</dbReference>
<evidence type="ECO:0000259" key="10">
    <source>
        <dbReference type="Pfam" id="PF02875"/>
    </source>
</evidence>
<dbReference type="Pfam" id="PF02875">
    <property type="entry name" value="Mur_ligase_C"/>
    <property type="match status" value="1"/>
</dbReference>
<dbReference type="EC" id="6.3.2.17" evidence="2"/>
<evidence type="ECO:0000256" key="8">
    <source>
        <dbReference type="ARBA" id="ARBA00030592"/>
    </source>
</evidence>
<evidence type="ECO:0000256" key="4">
    <source>
        <dbReference type="ARBA" id="ARBA00022723"/>
    </source>
</evidence>
<dbReference type="AlphaFoldDB" id="A0A1G2AS46"/>
<keyword evidence="3" id="KW-0436">Ligase</keyword>
<evidence type="ECO:0000256" key="9">
    <source>
        <dbReference type="ARBA" id="ARBA00047493"/>
    </source>
</evidence>
<evidence type="ECO:0000256" key="6">
    <source>
        <dbReference type="ARBA" id="ARBA00022840"/>
    </source>
</evidence>
<keyword evidence="6" id="KW-0067">ATP-binding</keyword>
<dbReference type="GO" id="GO:0008841">
    <property type="term" value="F:dihydrofolate synthase activity"/>
    <property type="evidence" value="ECO:0007669"/>
    <property type="project" value="TreeGrafter"/>
</dbReference>